<evidence type="ECO:0000259" key="7">
    <source>
        <dbReference type="Pfam" id="PF00441"/>
    </source>
</evidence>
<dbReference type="InterPro" id="IPR009075">
    <property type="entry name" value="AcylCo_DH/oxidase_C"/>
</dbReference>
<keyword evidence="5 6" id="KW-0560">Oxidoreductase</keyword>
<dbReference type="GO" id="GO:0050660">
    <property type="term" value="F:flavin adenine dinucleotide binding"/>
    <property type="evidence" value="ECO:0007669"/>
    <property type="project" value="InterPro"/>
</dbReference>
<evidence type="ECO:0000256" key="4">
    <source>
        <dbReference type="ARBA" id="ARBA00022827"/>
    </source>
</evidence>
<comment type="similarity">
    <text evidence="2 6">Belongs to the acyl-CoA dehydrogenase family.</text>
</comment>
<dbReference type="PANTHER" id="PTHR43292">
    <property type="entry name" value="ACYL-COA DEHYDROGENASE"/>
    <property type="match status" value="1"/>
</dbReference>
<evidence type="ECO:0000256" key="5">
    <source>
        <dbReference type="ARBA" id="ARBA00023002"/>
    </source>
</evidence>
<evidence type="ECO:0000256" key="1">
    <source>
        <dbReference type="ARBA" id="ARBA00001974"/>
    </source>
</evidence>
<dbReference type="Pfam" id="PF02771">
    <property type="entry name" value="Acyl-CoA_dh_N"/>
    <property type="match status" value="1"/>
</dbReference>
<dbReference type="InterPro" id="IPR013786">
    <property type="entry name" value="AcylCoA_DH/ox_N"/>
</dbReference>
<dbReference type="InterPro" id="IPR036250">
    <property type="entry name" value="AcylCo_DH-like_C"/>
</dbReference>
<evidence type="ECO:0000259" key="8">
    <source>
        <dbReference type="Pfam" id="PF02770"/>
    </source>
</evidence>
<evidence type="ECO:0000256" key="3">
    <source>
        <dbReference type="ARBA" id="ARBA00022630"/>
    </source>
</evidence>
<dbReference type="SUPFAM" id="SSF47203">
    <property type="entry name" value="Acyl-CoA dehydrogenase C-terminal domain-like"/>
    <property type="match status" value="1"/>
</dbReference>
<sequence length="381" mass="41765">MEFAWNESEEAYRAELHEVLSTLPADWWESYAPHGPSSPRLMEHARRFNARLAERDLIVRHWPREYGGCDASAWQQIIISEEMWSIGEPRSSLYLGTNWAGPAIMKFGTEAQKRRYLRAIAAGELLWCQGFSEPEAGTDLGNMKTRAEPDDDGYVVNGSKIWTSYAARADVMFLLARVGGKGKGGVSCFIVPMDTPGLEVRPIPGVHSRHDFHEIFFSDARLPADALLGEEGNGWQIVQAIIHYERIGAGRYEKAARALAHVVDVLKARGEFDDPVVRADCAAALAAVEAARLQTYLVIDGRAKDKAPGAETYLARWAMIQADHAVANLSSTYLPDLLVDGADGHLRAQFNSAITAGIAAGAAEVQLNMISGRHLGLPRGA</sequence>
<keyword evidence="4 6" id="KW-0274">FAD</keyword>
<feature type="domain" description="Acyl-CoA dehydrogenase/oxidase C-terminal" evidence="7">
    <location>
        <begin position="232"/>
        <end position="372"/>
    </location>
</feature>
<feature type="domain" description="Acyl-CoA oxidase/dehydrogenase middle" evidence="8">
    <location>
        <begin position="128"/>
        <end position="219"/>
    </location>
</feature>
<dbReference type="GO" id="GO:0016627">
    <property type="term" value="F:oxidoreductase activity, acting on the CH-CH group of donors"/>
    <property type="evidence" value="ECO:0007669"/>
    <property type="project" value="InterPro"/>
</dbReference>
<dbReference type="Pfam" id="PF00441">
    <property type="entry name" value="Acyl-CoA_dh_1"/>
    <property type="match status" value="1"/>
</dbReference>
<dbReference type="InterPro" id="IPR052161">
    <property type="entry name" value="Mycobact_Acyl-CoA_DH"/>
</dbReference>
<dbReference type="GO" id="GO:0005886">
    <property type="term" value="C:plasma membrane"/>
    <property type="evidence" value="ECO:0007669"/>
    <property type="project" value="TreeGrafter"/>
</dbReference>
<name>A0A7W9B2P3_9SPHN</name>
<dbReference type="RefSeq" id="WP_184094899.1">
    <property type="nucleotide sequence ID" value="NZ_JACIJH010000001.1"/>
</dbReference>
<organism evidence="10 11">
    <name type="scientific">Sphingopyxis panaciterrulae</name>
    <dbReference type="NCBI Taxonomy" id="462372"/>
    <lineage>
        <taxon>Bacteria</taxon>
        <taxon>Pseudomonadati</taxon>
        <taxon>Pseudomonadota</taxon>
        <taxon>Alphaproteobacteria</taxon>
        <taxon>Sphingomonadales</taxon>
        <taxon>Sphingomonadaceae</taxon>
        <taxon>Sphingopyxis</taxon>
    </lineage>
</organism>
<keyword evidence="11" id="KW-1185">Reference proteome</keyword>
<dbReference type="InterPro" id="IPR009100">
    <property type="entry name" value="AcylCoA_DH/oxidase_NM_dom_sf"/>
</dbReference>
<reference evidence="10 11" key="1">
    <citation type="submission" date="2020-08" db="EMBL/GenBank/DDBJ databases">
        <title>Genomic Encyclopedia of Type Strains, Phase IV (KMG-IV): sequencing the most valuable type-strain genomes for metagenomic binning, comparative biology and taxonomic classification.</title>
        <authorList>
            <person name="Goeker M."/>
        </authorList>
    </citation>
    <scope>NUCLEOTIDE SEQUENCE [LARGE SCALE GENOMIC DNA]</scope>
    <source>
        <strain evidence="10 11">DSM 27163</strain>
    </source>
</reference>
<dbReference type="InterPro" id="IPR037069">
    <property type="entry name" value="AcylCoA_DH/ox_N_sf"/>
</dbReference>
<dbReference type="Gene3D" id="1.20.140.10">
    <property type="entry name" value="Butyryl-CoA Dehydrogenase, subunit A, domain 3"/>
    <property type="match status" value="1"/>
</dbReference>
<feature type="domain" description="Acyl-CoA dehydrogenase/oxidase N-terminal" evidence="9">
    <location>
        <begin position="45"/>
        <end position="124"/>
    </location>
</feature>
<proteinExistence type="inferred from homology"/>
<protein>
    <submittedName>
        <fullName evidence="10">Alkylation response protein AidB-like acyl-CoA dehydrogenase</fullName>
    </submittedName>
</protein>
<comment type="cofactor">
    <cofactor evidence="1 6">
        <name>FAD</name>
        <dbReference type="ChEBI" id="CHEBI:57692"/>
    </cofactor>
</comment>
<dbReference type="InterPro" id="IPR006091">
    <property type="entry name" value="Acyl-CoA_Oxase/DH_mid-dom"/>
</dbReference>
<dbReference type="PANTHER" id="PTHR43292:SF3">
    <property type="entry name" value="ACYL-COA DEHYDROGENASE FADE29"/>
    <property type="match status" value="1"/>
</dbReference>
<evidence type="ECO:0000259" key="9">
    <source>
        <dbReference type="Pfam" id="PF02771"/>
    </source>
</evidence>
<evidence type="ECO:0000313" key="10">
    <source>
        <dbReference type="EMBL" id="MBB5705138.1"/>
    </source>
</evidence>
<evidence type="ECO:0000313" key="11">
    <source>
        <dbReference type="Proteomes" id="UP000537161"/>
    </source>
</evidence>
<dbReference type="InterPro" id="IPR046373">
    <property type="entry name" value="Acyl-CoA_Oxase/DH_mid-dom_sf"/>
</dbReference>
<comment type="caution">
    <text evidence="10">The sequence shown here is derived from an EMBL/GenBank/DDBJ whole genome shotgun (WGS) entry which is preliminary data.</text>
</comment>
<gene>
    <name evidence="10" type="ORF">FHR21_000463</name>
</gene>
<dbReference type="AlphaFoldDB" id="A0A7W9B2P3"/>
<keyword evidence="3 6" id="KW-0285">Flavoprotein</keyword>
<dbReference type="Pfam" id="PF02770">
    <property type="entry name" value="Acyl-CoA_dh_M"/>
    <property type="match status" value="1"/>
</dbReference>
<accession>A0A7W9B2P3</accession>
<dbReference type="Gene3D" id="1.10.540.10">
    <property type="entry name" value="Acyl-CoA dehydrogenase/oxidase, N-terminal domain"/>
    <property type="match status" value="1"/>
</dbReference>
<evidence type="ECO:0000256" key="2">
    <source>
        <dbReference type="ARBA" id="ARBA00009347"/>
    </source>
</evidence>
<dbReference type="Gene3D" id="2.40.110.10">
    <property type="entry name" value="Butyryl-CoA Dehydrogenase, subunit A, domain 2"/>
    <property type="match status" value="1"/>
</dbReference>
<dbReference type="EMBL" id="JACIJH010000001">
    <property type="protein sequence ID" value="MBB5705138.1"/>
    <property type="molecule type" value="Genomic_DNA"/>
</dbReference>
<dbReference type="SUPFAM" id="SSF56645">
    <property type="entry name" value="Acyl-CoA dehydrogenase NM domain-like"/>
    <property type="match status" value="1"/>
</dbReference>
<evidence type="ECO:0000256" key="6">
    <source>
        <dbReference type="RuleBase" id="RU362125"/>
    </source>
</evidence>
<dbReference type="Proteomes" id="UP000537161">
    <property type="component" value="Unassembled WGS sequence"/>
</dbReference>